<sequence>MARSMCIMRRALKWGVILFVLAAASGTTIYQACVPYEGEYGIACVCSNVVCDNIEPLHLTANISANTAVAYTSSLGGKRLVRSTINKTSSGANGAGSLSDGNVTVVALNLTHTHQTILGFGGAITDATTGLVNGLDNNTFHNFLHSYWGPAGVGYAMARIPLGSTDFSRHSYTLAPVENDLDLISFALRDDAGNVGYDYKVGLAKHVVAMQPATKFLFAPWSAPVWMKSCNTSIPPRGRNYCGGEGDESSVPTYLFGGFSTDSRTRASYAQYFVKFIQAYAELGVSFWGLSAQNEPEGNPTGNKWENTNWLPDDLVSFTEDYLGPALEAAGLGHLSIMTGDGQFPQATEYGNASYGVGSSGKNGSYIDGIAYHWYNSLDGMREDGEAILGGLAGGGIEIRNTYELYTLENNEVNPGYLLSTEACTGTIPGGRFPKVGDWSRGYAYTRDILHQLNNGGVGWLDWNLALNTEGGPNHANNTVDSPVIVLNETHFVKNPMFYSMGHFSKFVVPGSKRLDVAGLVDSVVGANGLEVVAFKTPTTSSETIYKPDTSTGTNTATATDTGTGTQSETEVHTGEECSACVVVVLANDRYTGDMRPPIVPVTARIEVGDTVVTTTVGSNEVQTIVFKP</sequence>
<dbReference type="InterPro" id="IPR017853">
    <property type="entry name" value="GH"/>
</dbReference>
<feature type="chain" id="PRO_5005538596" description="Glycosyl hydrolase family 30 TIM-barrel domain-containing protein" evidence="5">
    <location>
        <begin position="27"/>
        <end position="629"/>
    </location>
</feature>
<evidence type="ECO:0000259" key="6">
    <source>
        <dbReference type="Pfam" id="PF02055"/>
    </source>
</evidence>
<evidence type="ECO:0000313" key="8">
    <source>
        <dbReference type="Proteomes" id="UP000054560"/>
    </source>
</evidence>
<reference evidence="7 8" key="1">
    <citation type="submission" date="2011-02" db="EMBL/GenBank/DDBJ databases">
        <title>The Genome Sequence of Sphaeroforma arctica JP610.</title>
        <authorList>
            <consortium name="The Broad Institute Genome Sequencing Platform"/>
            <person name="Russ C."/>
            <person name="Cuomo C."/>
            <person name="Young S.K."/>
            <person name="Zeng Q."/>
            <person name="Gargeya S."/>
            <person name="Alvarado L."/>
            <person name="Berlin A."/>
            <person name="Chapman S.B."/>
            <person name="Chen Z."/>
            <person name="Freedman E."/>
            <person name="Gellesch M."/>
            <person name="Goldberg J."/>
            <person name="Griggs A."/>
            <person name="Gujja S."/>
            <person name="Heilman E."/>
            <person name="Heiman D."/>
            <person name="Howarth C."/>
            <person name="Mehta T."/>
            <person name="Neiman D."/>
            <person name="Pearson M."/>
            <person name="Roberts A."/>
            <person name="Saif S."/>
            <person name="Shea T."/>
            <person name="Shenoy N."/>
            <person name="Sisk P."/>
            <person name="Stolte C."/>
            <person name="Sykes S."/>
            <person name="White J."/>
            <person name="Yandava C."/>
            <person name="Burger G."/>
            <person name="Gray M.W."/>
            <person name="Holland P.W.H."/>
            <person name="King N."/>
            <person name="Lang F.B.F."/>
            <person name="Roger A.J."/>
            <person name="Ruiz-Trillo I."/>
            <person name="Haas B."/>
            <person name="Nusbaum C."/>
            <person name="Birren B."/>
        </authorList>
    </citation>
    <scope>NUCLEOTIDE SEQUENCE [LARGE SCALE GENOMIC DNA]</scope>
    <source>
        <strain evidence="7 8">JP610</strain>
    </source>
</reference>
<dbReference type="RefSeq" id="XP_014150472.1">
    <property type="nucleotide sequence ID" value="XM_014294997.1"/>
</dbReference>
<accession>A0A0L0FIK5</accession>
<proteinExistence type="inferred from homology"/>
<dbReference type="Proteomes" id="UP000054560">
    <property type="component" value="Unassembled WGS sequence"/>
</dbReference>
<dbReference type="SUPFAM" id="SSF51445">
    <property type="entry name" value="(Trans)glycosidases"/>
    <property type="match status" value="1"/>
</dbReference>
<keyword evidence="2 5" id="KW-0732">Signal</keyword>
<dbReference type="STRING" id="667725.A0A0L0FIK5"/>
<evidence type="ECO:0000256" key="5">
    <source>
        <dbReference type="SAM" id="SignalP"/>
    </source>
</evidence>
<dbReference type="eggNOG" id="KOG2566">
    <property type="taxonomic scope" value="Eukaryota"/>
</dbReference>
<dbReference type="GO" id="GO:0016020">
    <property type="term" value="C:membrane"/>
    <property type="evidence" value="ECO:0007669"/>
    <property type="project" value="GOC"/>
</dbReference>
<evidence type="ECO:0000256" key="4">
    <source>
        <dbReference type="SAM" id="MobiDB-lite"/>
    </source>
</evidence>
<dbReference type="GO" id="GO:0006680">
    <property type="term" value="P:glucosylceramide catabolic process"/>
    <property type="evidence" value="ECO:0007669"/>
    <property type="project" value="TreeGrafter"/>
</dbReference>
<dbReference type="Pfam" id="PF02055">
    <property type="entry name" value="Glyco_hydro_30"/>
    <property type="match status" value="1"/>
</dbReference>
<keyword evidence="8" id="KW-1185">Reference proteome</keyword>
<feature type="compositionally biased region" description="Low complexity" evidence="4">
    <location>
        <begin position="549"/>
        <end position="569"/>
    </location>
</feature>
<dbReference type="InterPro" id="IPR033453">
    <property type="entry name" value="Glyco_hydro_30_TIM-barrel"/>
</dbReference>
<keyword evidence="3" id="KW-0378">Hydrolase</keyword>
<dbReference type="Gene3D" id="3.20.20.80">
    <property type="entry name" value="Glycosidases"/>
    <property type="match status" value="1"/>
</dbReference>
<dbReference type="GeneID" id="25911439"/>
<feature type="signal peptide" evidence="5">
    <location>
        <begin position="1"/>
        <end position="26"/>
    </location>
</feature>
<evidence type="ECO:0000313" key="7">
    <source>
        <dbReference type="EMBL" id="KNC76570.1"/>
    </source>
</evidence>
<dbReference type="OrthoDB" id="2160638at2759"/>
<protein>
    <recommendedName>
        <fullName evidence="6">Glycosyl hydrolase family 30 TIM-barrel domain-containing protein</fullName>
    </recommendedName>
</protein>
<feature type="domain" description="Glycosyl hydrolase family 30 TIM-barrel" evidence="6">
    <location>
        <begin position="117"/>
        <end position="508"/>
    </location>
</feature>
<dbReference type="GO" id="GO:0004348">
    <property type="term" value="F:glucosylceramidase activity"/>
    <property type="evidence" value="ECO:0007669"/>
    <property type="project" value="InterPro"/>
</dbReference>
<comment type="similarity">
    <text evidence="1">Belongs to the glycosyl hydrolase 30 family.</text>
</comment>
<evidence type="ECO:0000256" key="3">
    <source>
        <dbReference type="ARBA" id="ARBA00022801"/>
    </source>
</evidence>
<gene>
    <name evidence="7" type="ORF">SARC_10935</name>
</gene>
<organism evidence="7 8">
    <name type="scientific">Sphaeroforma arctica JP610</name>
    <dbReference type="NCBI Taxonomy" id="667725"/>
    <lineage>
        <taxon>Eukaryota</taxon>
        <taxon>Ichthyosporea</taxon>
        <taxon>Ichthyophonida</taxon>
        <taxon>Sphaeroforma</taxon>
    </lineage>
</organism>
<dbReference type="PANTHER" id="PTHR11069:SF23">
    <property type="entry name" value="LYSOSOMAL ACID GLUCOSYLCERAMIDASE"/>
    <property type="match status" value="1"/>
</dbReference>
<name>A0A0L0FIK5_9EUKA</name>
<evidence type="ECO:0000256" key="1">
    <source>
        <dbReference type="ARBA" id="ARBA00005382"/>
    </source>
</evidence>
<dbReference type="EMBL" id="KQ243045">
    <property type="protein sequence ID" value="KNC76570.1"/>
    <property type="molecule type" value="Genomic_DNA"/>
</dbReference>
<dbReference type="AlphaFoldDB" id="A0A0L0FIK5"/>
<dbReference type="InterPro" id="IPR001139">
    <property type="entry name" value="Glyco_hydro_30"/>
</dbReference>
<dbReference type="PANTHER" id="PTHR11069">
    <property type="entry name" value="GLUCOSYLCERAMIDASE"/>
    <property type="match status" value="1"/>
</dbReference>
<evidence type="ECO:0000256" key="2">
    <source>
        <dbReference type="ARBA" id="ARBA00022729"/>
    </source>
</evidence>
<feature type="region of interest" description="Disordered" evidence="4">
    <location>
        <begin position="541"/>
        <end position="571"/>
    </location>
</feature>